<dbReference type="Gene3D" id="3.30.559.10">
    <property type="entry name" value="Chloramphenicol acetyltransferase-like domain"/>
    <property type="match status" value="2"/>
</dbReference>
<comment type="similarity">
    <text evidence="1">Belongs to the plant acyltransferase family.</text>
</comment>
<dbReference type="AlphaFoldDB" id="A0A6A3BPV4"/>
<dbReference type="Proteomes" id="UP000436088">
    <property type="component" value="Unassembled WGS sequence"/>
</dbReference>
<evidence type="ECO:0000313" key="4">
    <source>
        <dbReference type="EMBL" id="KAE8718673.1"/>
    </source>
</evidence>
<proteinExistence type="inferred from homology"/>
<gene>
    <name evidence="4" type="ORF">F3Y22_tig00109999pilonHSYRG00015</name>
</gene>
<comment type="caution">
    <text evidence="4">The sequence shown here is derived from an EMBL/GenBank/DDBJ whole genome shotgun (WGS) entry which is preliminary data.</text>
</comment>
<dbReference type="EMBL" id="VEPZ02000805">
    <property type="protein sequence ID" value="KAE8718673.1"/>
    <property type="molecule type" value="Genomic_DNA"/>
</dbReference>
<evidence type="ECO:0000313" key="5">
    <source>
        <dbReference type="Proteomes" id="UP000436088"/>
    </source>
</evidence>
<protein>
    <submittedName>
        <fullName evidence="4">Uncharacterized protein</fullName>
    </submittedName>
</protein>
<keyword evidence="3" id="KW-0012">Acyltransferase</keyword>
<accession>A0A6A3BPV4</accession>
<sequence length="198" mass="22741">MNLIRSDSRERLKMNEILMGLLFKLDSLAEIRTTLSWLSSYRTELFPLRDVPLPETMLETSEKNIVTKRVVFTASKIEEIIAKYSAENEIRPSRVEALSAFIWNNEEEDGCNLVRKITEYIRKIDKEYVKKLQAGEDLFQPPNQVWSSYASVNAINIVAFMDTTAGNGVEPWINLKEEDMNVFGSDEQLLAAIQNCLK</sequence>
<dbReference type="InterPro" id="IPR023213">
    <property type="entry name" value="CAT-like_dom_sf"/>
</dbReference>
<reference evidence="4" key="1">
    <citation type="submission" date="2019-09" db="EMBL/GenBank/DDBJ databases">
        <title>Draft genome information of white flower Hibiscus syriacus.</title>
        <authorList>
            <person name="Kim Y.-M."/>
        </authorList>
    </citation>
    <scope>NUCLEOTIDE SEQUENCE [LARGE SCALE GENOMIC DNA]</scope>
    <source>
        <strain evidence="4">YM2019G1</strain>
    </source>
</reference>
<evidence type="ECO:0000256" key="2">
    <source>
        <dbReference type="ARBA" id="ARBA00022679"/>
    </source>
</evidence>
<keyword evidence="5" id="KW-1185">Reference proteome</keyword>
<dbReference type="GO" id="GO:0016746">
    <property type="term" value="F:acyltransferase activity"/>
    <property type="evidence" value="ECO:0007669"/>
    <property type="project" value="UniProtKB-KW"/>
</dbReference>
<name>A0A6A3BPV4_HIBSY</name>
<dbReference type="PANTHER" id="PTHR31623">
    <property type="entry name" value="F21J9.9"/>
    <property type="match status" value="1"/>
</dbReference>
<organism evidence="4 5">
    <name type="scientific">Hibiscus syriacus</name>
    <name type="common">Rose of Sharon</name>
    <dbReference type="NCBI Taxonomy" id="106335"/>
    <lineage>
        <taxon>Eukaryota</taxon>
        <taxon>Viridiplantae</taxon>
        <taxon>Streptophyta</taxon>
        <taxon>Embryophyta</taxon>
        <taxon>Tracheophyta</taxon>
        <taxon>Spermatophyta</taxon>
        <taxon>Magnoliopsida</taxon>
        <taxon>eudicotyledons</taxon>
        <taxon>Gunneridae</taxon>
        <taxon>Pentapetalae</taxon>
        <taxon>rosids</taxon>
        <taxon>malvids</taxon>
        <taxon>Malvales</taxon>
        <taxon>Malvaceae</taxon>
        <taxon>Malvoideae</taxon>
        <taxon>Hibiscus</taxon>
    </lineage>
</organism>
<keyword evidence="2" id="KW-0808">Transferase</keyword>
<dbReference type="PANTHER" id="PTHR31623:SF46">
    <property type="entry name" value="VINORINE SYNTHASE-LIKE"/>
    <property type="match status" value="1"/>
</dbReference>
<evidence type="ECO:0000256" key="3">
    <source>
        <dbReference type="ARBA" id="ARBA00023315"/>
    </source>
</evidence>
<evidence type="ECO:0000256" key="1">
    <source>
        <dbReference type="ARBA" id="ARBA00009861"/>
    </source>
</evidence>